<dbReference type="SMART" id="SM00086">
    <property type="entry name" value="PAC"/>
    <property type="match status" value="1"/>
</dbReference>
<evidence type="ECO:0000259" key="2">
    <source>
        <dbReference type="PROSITE" id="PS50113"/>
    </source>
</evidence>
<dbReference type="NCBIfam" id="TIGR00229">
    <property type="entry name" value="sensory_box"/>
    <property type="match status" value="1"/>
</dbReference>
<reference evidence="4 5" key="1">
    <citation type="submission" date="2014-12" db="EMBL/GenBank/DDBJ databases">
        <title>Genome assembly of Enhygromyxa salina DSM 15201.</title>
        <authorList>
            <person name="Sharma G."/>
            <person name="Subramanian S."/>
        </authorList>
    </citation>
    <scope>NUCLEOTIDE SEQUENCE [LARGE SCALE GENOMIC DNA]</scope>
    <source>
        <strain evidence="4 5">DSM 15201</strain>
    </source>
</reference>
<dbReference type="CDD" id="cd00130">
    <property type="entry name" value="PAS"/>
    <property type="match status" value="1"/>
</dbReference>
<feature type="domain" description="PAC" evidence="2">
    <location>
        <begin position="135"/>
        <end position="187"/>
    </location>
</feature>
<dbReference type="InterPro" id="IPR000014">
    <property type="entry name" value="PAS"/>
</dbReference>
<dbReference type="InterPro" id="IPR000700">
    <property type="entry name" value="PAS-assoc_C"/>
</dbReference>
<keyword evidence="1" id="KW-0597">Phosphoprotein</keyword>
<dbReference type="Pfam" id="PF01740">
    <property type="entry name" value="STAS"/>
    <property type="match status" value="1"/>
</dbReference>
<dbReference type="SUPFAM" id="SSF55785">
    <property type="entry name" value="PYP-like sensor domain (PAS domain)"/>
    <property type="match status" value="1"/>
</dbReference>
<evidence type="ECO:0000256" key="1">
    <source>
        <dbReference type="ARBA" id="ARBA00022553"/>
    </source>
</evidence>
<dbReference type="InterPro" id="IPR001610">
    <property type="entry name" value="PAC"/>
</dbReference>
<dbReference type="Gene3D" id="3.30.750.24">
    <property type="entry name" value="STAS domain"/>
    <property type="match status" value="1"/>
</dbReference>
<feature type="domain" description="STAS" evidence="3">
    <location>
        <begin position="196"/>
        <end position="307"/>
    </location>
</feature>
<accession>A0A0C1ZY06</accession>
<dbReference type="PROSITE" id="PS50113">
    <property type="entry name" value="PAC"/>
    <property type="match status" value="1"/>
</dbReference>
<dbReference type="EMBL" id="JMCC02000042">
    <property type="protein sequence ID" value="KIG16138.1"/>
    <property type="molecule type" value="Genomic_DNA"/>
</dbReference>
<evidence type="ECO:0000313" key="5">
    <source>
        <dbReference type="Proteomes" id="UP000031599"/>
    </source>
</evidence>
<dbReference type="InterPro" id="IPR051932">
    <property type="entry name" value="Bact_StressResp_Reg"/>
</dbReference>
<gene>
    <name evidence="4" type="ORF">DB30_04856</name>
</gene>
<dbReference type="Proteomes" id="UP000031599">
    <property type="component" value="Unassembled WGS sequence"/>
</dbReference>
<dbReference type="PANTHER" id="PTHR33745">
    <property type="entry name" value="RSBT ANTAGONIST PROTEIN RSBS-RELATED"/>
    <property type="match status" value="1"/>
</dbReference>
<dbReference type="PANTHER" id="PTHR33745:SF3">
    <property type="entry name" value="RSBT CO-ANTAGONIST PROTEIN RSBRC"/>
    <property type="match status" value="1"/>
</dbReference>
<dbReference type="PROSITE" id="PS50801">
    <property type="entry name" value="STAS"/>
    <property type="match status" value="1"/>
</dbReference>
<evidence type="ECO:0000259" key="3">
    <source>
        <dbReference type="PROSITE" id="PS50801"/>
    </source>
</evidence>
<proteinExistence type="predicted"/>
<dbReference type="AlphaFoldDB" id="A0A0C1ZY06"/>
<dbReference type="InterPro" id="IPR035965">
    <property type="entry name" value="PAS-like_dom_sf"/>
</dbReference>
<dbReference type="Pfam" id="PF08447">
    <property type="entry name" value="PAS_3"/>
    <property type="match status" value="1"/>
</dbReference>
<dbReference type="InterPro" id="IPR013655">
    <property type="entry name" value="PAS_fold_3"/>
</dbReference>
<protein>
    <submittedName>
        <fullName evidence="4">RsbR, positive regulator of sigma-B</fullName>
    </submittedName>
</protein>
<dbReference type="Gene3D" id="3.30.450.20">
    <property type="entry name" value="PAS domain"/>
    <property type="match status" value="1"/>
</dbReference>
<comment type="caution">
    <text evidence="4">The sequence shown here is derived from an EMBL/GenBank/DDBJ whole genome shotgun (WGS) entry which is preliminary data.</text>
</comment>
<sequence length="316" mass="34212">MADETLDQIASFIDGLAQGQAVEALVVASDDQLAKIAAGLNRLAGNAARNQVRPGSGGPADTALFARGPVVMFRWRNTEGWPVEFVSPNVEALTGYPVEEFASGRLPYASLILAEDVGRVGQEVADNSVSAEWFEHLPYRIRRQDGEVLWVRDYTVVLRDDAGAASHFYGYIMDITESIRTEELIRQQLAVIDDLGAPILQVWDGVLAVTLIGLLNEVRSERVTEALLERVATSKSRVVILDLTSVQDVDATTAYHLAKMVRAVGLLGCECVVSGVSPKVAQILVGLEVDFGVLRIYRTLAAALPAVVSKRSLPRG</sequence>
<dbReference type="InterPro" id="IPR002645">
    <property type="entry name" value="STAS_dom"/>
</dbReference>
<dbReference type="CDD" id="cd07041">
    <property type="entry name" value="STAS_RsbR_RsbS_like"/>
    <property type="match status" value="1"/>
</dbReference>
<dbReference type="InterPro" id="IPR036513">
    <property type="entry name" value="STAS_dom_sf"/>
</dbReference>
<name>A0A0C1ZY06_9BACT</name>
<evidence type="ECO:0000313" key="4">
    <source>
        <dbReference type="EMBL" id="KIG16138.1"/>
    </source>
</evidence>
<dbReference type="SUPFAM" id="SSF52091">
    <property type="entry name" value="SpoIIaa-like"/>
    <property type="match status" value="1"/>
</dbReference>
<organism evidence="4 5">
    <name type="scientific">Enhygromyxa salina</name>
    <dbReference type="NCBI Taxonomy" id="215803"/>
    <lineage>
        <taxon>Bacteria</taxon>
        <taxon>Pseudomonadati</taxon>
        <taxon>Myxococcota</taxon>
        <taxon>Polyangia</taxon>
        <taxon>Nannocystales</taxon>
        <taxon>Nannocystaceae</taxon>
        <taxon>Enhygromyxa</taxon>
    </lineage>
</organism>
<dbReference type="RefSeq" id="WP_052550175.1">
    <property type="nucleotide sequence ID" value="NZ_JMCC02000042.1"/>
</dbReference>